<dbReference type="SUPFAM" id="SSF81296">
    <property type="entry name" value="E set domains"/>
    <property type="match status" value="1"/>
</dbReference>
<evidence type="ECO:0000256" key="3">
    <source>
        <dbReference type="SAM" id="Phobius"/>
    </source>
</evidence>
<keyword evidence="5" id="KW-1185">Reference proteome</keyword>
<evidence type="ECO:0008006" key="6">
    <source>
        <dbReference type="Google" id="ProtNLM"/>
    </source>
</evidence>
<evidence type="ECO:0000256" key="2">
    <source>
        <dbReference type="SAM" id="MobiDB-lite"/>
    </source>
</evidence>
<organism evidence="4 5">
    <name type="scientific">Ceutorhynchus assimilis</name>
    <name type="common">cabbage seed weevil</name>
    <dbReference type="NCBI Taxonomy" id="467358"/>
    <lineage>
        <taxon>Eukaryota</taxon>
        <taxon>Metazoa</taxon>
        <taxon>Ecdysozoa</taxon>
        <taxon>Arthropoda</taxon>
        <taxon>Hexapoda</taxon>
        <taxon>Insecta</taxon>
        <taxon>Pterygota</taxon>
        <taxon>Neoptera</taxon>
        <taxon>Endopterygota</taxon>
        <taxon>Coleoptera</taxon>
        <taxon>Polyphaga</taxon>
        <taxon>Cucujiformia</taxon>
        <taxon>Curculionidae</taxon>
        <taxon>Ceutorhynchinae</taxon>
        <taxon>Ceutorhynchus</taxon>
    </lineage>
</organism>
<dbReference type="PROSITE" id="PS50194">
    <property type="entry name" value="FILAMIN_REPEAT"/>
    <property type="match status" value="1"/>
</dbReference>
<keyword evidence="3" id="KW-0812">Transmembrane</keyword>
<gene>
    <name evidence="4" type="ORF">CEUTPL_LOCUS10100</name>
</gene>
<feature type="transmembrane region" description="Helical" evidence="3">
    <location>
        <begin position="20"/>
        <end position="38"/>
    </location>
</feature>
<dbReference type="InterPro" id="IPR013783">
    <property type="entry name" value="Ig-like_fold"/>
</dbReference>
<protein>
    <recommendedName>
        <fullName evidence="6">Calponin-homology (CH) domain-containing protein</fullName>
    </recommendedName>
</protein>
<evidence type="ECO:0000313" key="5">
    <source>
        <dbReference type="Proteomes" id="UP001152799"/>
    </source>
</evidence>
<dbReference type="InterPro" id="IPR036872">
    <property type="entry name" value="CH_dom_sf"/>
</dbReference>
<feature type="compositionally biased region" description="Basic and acidic residues" evidence="2">
    <location>
        <begin position="518"/>
        <end position="533"/>
    </location>
</feature>
<keyword evidence="3" id="KW-0472">Membrane</keyword>
<name>A0A9N9MSS8_9CUCU</name>
<proteinExistence type="predicted"/>
<dbReference type="SUPFAM" id="SSF47576">
    <property type="entry name" value="Calponin-homology domain, CH-domain"/>
    <property type="match status" value="1"/>
</dbReference>
<keyword evidence="3" id="KW-1133">Transmembrane helix</keyword>
<dbReference type="EMBL" id="OU892281">
    <property type="protein sequence ID" value="CAG9769594.1"/>
    <property type="molecule type" value="Genomic_DNA"/>
</dbReference>
<dbReference type="InterPro" id="IPR014756">
    <property type="entry name" value="Ig_E-set"/>
</dbReference>
<sequence>MVSVDTSVSNANHQNCHDMAPILVYLLLPVAGLIIVWLRKDWITKSFVRFDGFYFPICVNTFVKEKLLLSWARKRLPSHWSTKSNTLADGISDFWKDGSLLCTLINSAVPGACPNPYRHWRKPPEHAQEVAFKYLGVNPIFNNLELTSSVSLYIDAKLLKYLNNIRKSIYDLEKERSACSLISSEFLARGMGLYTAEQFKSSEFFIYSRNKHGNFLNIEILIFGPYCSCIKTTVSDYIDKKVDKNRNVSKNINIAIEIEKDRLKICYSSNNTGMHVIILSCNQESIRGSPFYINVEKYEKNLFEKEISLENFEAETKADVKVLQNYTDNKITKNNEIDTENQKYISLNQNATKNNKQNVNIRNISQSYKENMFNETIKVNKISNKISDNNVVTKINNQTKSEVLGISKYLKNLSNRHEKEVNINRNIATNIAKENYSDFQKLVDSSYRKNCRITRSHPRLGQIKFAQFSYASPVCSEHIAPEDIRKLSVDSKRKMFSQKKSEAIDSGDTPINSQFSIDENKTEELNRESPKLEHNEKPIKNDEVLSNLNEFKKQRKSLQKIVNEKRLFWESAFNESNNKIQPNLTGDVESLKTFDKTLSRDLKRNNNKYVKSLDKLRKRVVSQSLHDLRTSEQIRVLRPFRSLDNSLDICCEISLGDRTKSYFENVKFATGTSANKMILSRKYGKKEKLLDDLPTTSSCEALLYKKPRSDLTPKISFRKAVEYFRNLEVGKIKPTLPNKPNNINRIRNLVLNRSDRSFMQCNGEMESRNLQMEKGEKKRKPIMEGFDVLY</sequence>
<dbReference type="Proteomes" id="UP001152799">
    <property type="component" value="Chromosome 5"/>
</dbReference>
<feature type="region of interest" description="Disordered" evidence="2">
    <location>
        <begin position="500"/>
        <end position="533"/>
    </location>
</feature>
<evidence type="ECO:0000313" key="4">
    <source>
        <dbReference type="EMBL" id="CAG9769594.1"/>
    </source>
</evidence>
<feature type="repeat" description="Filamin" evidence="1">
    <location>
        <begin position="183"/>
        <end position="295"/>
    </location>
</feature>
<accession>A0A9N9MSS8</accession>
<evidence type="ECO:0000256" key="1">
    <source>
        <dbReference type="PROSITE-ProRule" id="PRU00087"/>
    </source>
</evidence>
<reference evidence="4" key="1">
    <citation type="submission" date="2022-01" db="EMBL/GenBank/DDBJ databases">
        <authorList>
            <person name="King R."/>
        </authorList>
    </citation>
    <scope>NUCLEOTIDE SEQUENCE</scope>
</reference>
<dbReference type="OrthoDB" id="10012602at2759"/>
<dbReference type="Gene3D" id="2.60.40.10">
    <property type="entry name" value="Immunoglobulins"/>
    <property type="match status" value="1"/>
</dbReference>
<dbReference type="AlphaFoldDB" id="A0A9N9MSS8"/>
<dbReference type="InterPro" id="IPR017868">
    <property type="entry name" value="Filamin/ABP280_repeat-like"/>
</dbReference>
<dbReference type="Gene3D" id="1.10.418.10">
    <property type="entry name" value="Calponin-like domain"/>
    <property type="match status" value="1"/>
</dbReference>